<organism evidence="7 8">
    <name type="scientific">Algoriphagus namhaensis</name>
    <dbReference type="NCBI Taxonomy" id="915353"/>
    <lineage>
        <taxon>Bacteria</taxon>
        <taxon>Pseudomonadati</taxon>
        <taxon>Bacteroidota</taxon>
        <taxon>Cytophagia</taxon>
        <taxon>Cytophagales</taxon>
        <taxon>Cyclobacteriaceae</taxon>
        <taxon>Algoriphagus</taxon>
    </lineage>
</organism>
<evidence type="ECO:0000256" key="4">
    <source>
        <dbReference type="RuleBase" id="RU362110"/>
    </source>
</evidence>
<evidence type="ECO:0000313" key="7">
    <source>
        <dbReference type="EMBL" id="MFC3881437.1"/>
    </source>
</evidence>
<dbReference type="PANTHER" id="PTHR42800:SF1">
    <property type="entry name" value="EXOINULINASE INUD (AFU_ORTHOLOGUE AFUA_5G00480)"/>
    <property type="match status" value="1"/>
</dbReference>
<dbReference type="InterPro" id="IPR001362">
    <property type="entry name" value="Glyco_hydro_32"/>
</dbReference>
<dbReference type="EMBL" id="JBHRZS010000007">
    <property type="protein sequence ID" value="MFC3881437.1"/>
    <property type="molecule type" value="Genomic_DNA"/>
</dbReference>
<comment type="caution">
    <text evidence="7">The sequence shown here is derived from an EMBL/GenBank/DDBJ whole genome shotgun (WGS) entry which is preliminary data.</text>
</comment>
<feature type="domain" description="Glycosyl hydrolase family 32 C-terminal" evidence="6">
    <location>
        <begin position="377"/>
        <end position="483"/>
    </location>
</feature>
<dbReference type="PROSITE" id="PS00609">
    <property type="entry name" value="GLYCOSYL_HYDROL_F32"/>
    <property type="match status" value="1"/>
</dbReference>
<dbReference type="Pfam" id="PF08244">
    <property type="entry name" value="Glyco_hydro_32C"/>
    <property type="match status" value="1"/>
</dbReference>
<feature type="domain" description="Glycosyl hydrolase family 32 N-terminal" evidence="5">
    <location>
        <begin position="41"/>
        <end position="353"/>
    </location>
</feature>
<sequence length="498" mass="55842">MNFKFSQIVVLILSVVLLSCQKGENITFENPTGEKYRPEYHFTPPTGWMNDPNGMFFLDGTYHLFYQHYPDSTVWGPMHWGHATSTDMLTWEHQPIAIYPDSLGYIFSGSAVLDIENSSELGTIENPPLVAIFTYHDPVGEKTTSTTFQTQGIAYSLDKGKSWEKYSGNPVLPNPGIRDFRDPKVAKIQNSDGMASWVMTLAVKDEIHFYSSPDLINWTLLSTFGKTLGAHGGVWECPDLLPFTAPDGQQKWVLLVSINPGGPQQGSATQYFIGNFENGVFTPDDEMIRWLDYGPDNYAGVTWSNIPDADGRTLFIGWMSNWLYSQVVPTESWRSAMTIPRDLSLFDVNGTLLLKSGPVKEMESLRIETFEIGKNSSLPGHAFEFSADIDSDNFAFKILNESGEEILFSKENGLITIDRRNAGPNDFHPDFAAAHAAPMSWKAEKVRLFVDAHSVELFINEGEIVMTSTVFPENPFTKIESTSGLNDEKIFKLKKVMN</sequence>
<keyword evidence="3 4" id="KW-0326">Glycosidase</keyword>
<dbReference type="Proteomes" id="UP001595805">
    <property type="component" value="Unassembled WGS sequence"/>
</dbReference>
<dbReference type="SMART" id="SM00640">
    <property type="entry name" value="Glyco_32"/>
    <property type="match status" value="1"/>
</dbReference>
<dbReference type="InterPro" id="IPR023296">
    <property type="entry name" value="Glyco_hydro_beta-prop_sf"/>
</dbReference>
<name>A0ABV8AV33_9BACT</name>
<evidence type="ECO:0000313" key="8">
    <source>
        <dbReference type="Proteomes" id="UP001595805"/>
    </source>
</evidence>
<dbReference type="PANTHER" id="PTHR42800">
    <property type="entry name" value="EXOINULINASE INUD (AFU_ORTHOLOGUE AFUA_5G00480)"/>
    <property type="match status" value="1"/>
</dbReference>
<keyword evidence="8" id="KW-1185">Reference proteome</keyword>
<comment type="similarity">
    <text evidence="1 4">Belongs to the glycosyl hydrolase 32 family.</text>
</comment>
<reference evidence="8" key="1">
    <citation type="journal article" date="2019" name="Int. J. Syst. Evol. Microbiol.">
        <title>The Global Catalogue of Microorganisms (GCM) 10K type strain sequencing project: providing services to taxonomists for standard genome sequencing and annotation.</title>
        <authorList>
            <consortium name="The Broad Institute Genomics Platform"/>
            <consortium name="The Broad Institute Genome Sequencing Center for Infectious Disease"/>
            <person name="Wu L."/>
            <person name="Ma J."/>
        </authorList>
    </citation>
    <scope>NUCLEOTIDE SEQUENCE [LARGE SCALE GENOMIC DNA]</scope>
    <source>
        <strain evidence="8">CCUG 60523</strain>
    </source>
</reference>
<accession>A0ABV8AV33</accession>
<evidence type="ECO:0000256" key="3">
    <source>
        <dbReference type="ARBA" id="ARBA00023295"/>
    </source>
</evidence>
<protein>
    <submittedName>
        <fullName evidence="7">Glycoside hydrolase family 32 protein</fullName>
    </submittedName>
</protein>
<dbReference type="Gene3D" id="2.60.120.560">
    <property type="entry name" value="Exo-inulinase, domain 1"/>
    <property type="match status" value="1"/>
</dbReference>
<keyword evidence="2 4" id="KW-0378">Hydrolase</keyword>
<dbReference type="GO" id="GO:0016787">
    <property type="term" value="F:hydrolase activity"/>
    <property type="evidence" value="ECO:0007669"/>
    <property type="project" value="UniProtKB-KW"/>
</dbReference>
<dbReference type="SUPFAM" id="SSF49899">
    <property type="entry name" value="Concanavalin A-like lectins/glucanases"/>
    <property type="match status" value="1"/>
</dbReference>
<gene>
    <name evidence="7" type="ORF">ACFOSV_14680</name>
</gene>
<dbReference type="SUPFAM" id="SSF75005">
    <property type="entry name" value="Arabinanase/levansucrase/invertase"/>
    <property type="match status" value="1"/>
</dbReference>
<dbReference type="CDD" id="cd18622">
    <property type="entry name" value="GH32_Inu-like"/>
    <property type="match status" value="1"/>
</dbReference>
<dbReference type="InterPro" id="IPR013320">
    <property type="entry name" value="ConA-like_dom_sf"/>
</dbReference>
<dbReference type="Pfam" id="PF00251">
    <property type="entry name" value="Glyco_hydro_32N"/>
    <property type="match status" value="1"/>
</dbReference>
<evidence type="ECO:0000259" key="5">
    <source>
        <dbReference type="Pfam" id="PF00251"/>
    </source>
</evidence>
<dbReference type="PROSITE" id="PS51257">
    <property type="entry name" value="PROKAR_LIPOPROTEIN"/>
    <property type="match status" value="1"/>
</dbReference>
<dbReference type="InterPro" id="IPR013189">
    <property type="entry name" value="Glyco_hydro_32_C"/>
</dbReference>
<dbReference type="RefSeq" id="WP_377906780.1">
    <property type="nucleotide sequence ID" value="NZ_JBHRZS010000007.1"/>
</dbReference>
<evidence type="ECO:0000256" key="2">
    <source>
        <dbReference type="ARBA" id="ARBA00022801"/>
    </source>
</evidence>
<dbReference type="Gene3D" id="2.115.10.20">
    <property type="entry name" value="Glycosyl hydrolase domain, family 43"/>
    <property type="match status" value="1"/>
</dbReference>
<proteinExistence type="inferred from homology"/>
<dbReference type="InterPro" id="IPR018053">
    <property type="entry name" value="Glyco_hydro_32_AS"/>
</dbReference>
<dbReference type="InterPro" id="IPR013148">
    <property type="entry name" value="Glyco_hydro_32_N"/>
</dbReference>
<evidence type="ECO:0000259" key="6">
    <source>
        <dbReference type="Pfam" id="PF08244"/>
    </source>
</evidence>
<evidence type="ECO:0000256" key="1">
    <source>
        <dbReference type="ARBA" id="ARBA00009902"/>
    </source>
</evidence>